<dbReference type="KEGG" id="llu:AKJ09_04952"/>
<dbReference type="EMBL" id="CP012333">
    <property type="protein sequence ID" value="AKU98288.1"/>
    <property type="molecule type" value="Genomic_DNA"/>
</dbReference>
<keyword evidence="3" id="KW-1185">Reference proteome</keyword>
<dbReference type="Proteomes" id="UP000064967">
    <property type="component" value="Chromosome"/>
</dbReference>
<reference evidence="2 3" key="1">
    <citation type="submission" date="2015-08" db="EMBL/GenBank/DDBJ databases">
        <authorList>
            <person name="Babu N.S."/>
            <person name="Beckwith C.J."/>
            <person name="Beseler K.G."/>
            <person name="Brison A."/>
            <person name="Carone J.V."/>
            <person name="Caskin T.P."/>
            <person name="Diamond M."/>
            <person name="Durham M.E."/>
            <person name="Foxe J.M."/>
            <person name="Go M."/>
            <person name="Henderson B.A."/>
            <person name="Jones I.B."/>
            <person name="McGettigan J.A."/>
            <person name="Micheletti S.J."/>
            <person name="Nasrallah M.E."/>
            <person name="Ortiz D."/>
            <person name="Piller C.R."/>
            <person name="Privatt S.R."/>
            <person name="Schneider S.L."/>
            <person name="Sharp S."/>
            <person name="Smith T.C."/>
            <person name="Stanton J.D."/>
            <person name="Ullery H.E."/>
            <person name="Wilson R.J."/>
            <person name="Serrano M.G."/>
            <person name="Buck G."/>
            <person name="Lee V."/>
            <person name="Wang Y."/>
            <person name="Carvalho R."/>
            <person name="Voegtly L."/>
            <person name="Shi R."/>
            <person name="Duckworth R."/>
            <person name="Johnson A."/>
            <person name="Loviza R."/>
            <person name="Walstead R."/>
            <person name="Shah Z."/>
            <person name="Kiflezghi M."/>
            <person name="Wade K."/>
            <person name="Ball S.L."/>
            <person name="Bradley K.W."/>
            <person name="Asai D.J."/>
            <person name="Bowman C.A."/>
            <person name="Russell D.A."/>
            <person name="Pope W.H."/>
            <person name="Jacobs-Sera D."/>
            <person name="Hendrix R.W."/>
            <person name="Hatfull G.F."/>
        </authorList>
    </citation>
    <scope>NUCLEOTIDE SEQUENCE [LARGE SCALE GENOMIC DNA]</scope>
    <source>
        <strain evidence="2 3">DSM 27648</strain>
    </source>
</reference>
<gene>
    <name evidence="2" type="ORF">AKJ09_04952</name>
</gene>
<proteinExistence type="predicted"/>
<evidence type="ECO:0000256" key="1">
    <source>
        <dbReference type="SAM" id="MobiDB-lite"/>
    </source>
</evidence>
<name>A0A0K1PXP2_9BACT</name>
<dbReference type="AlphaFoldDB" id="A0A0K1PXP2"/>
<sequence length="72" mass="7634">MSSSDYDAMQRFCWVAAGRTDRDLAPSRATITASFSLRSVDDWPGGAPPPASASRQNLQISALPNASPSKPP</sequence>
<feature type="region of interest" description="Disordered" evidence="1">
    <location>
        <begin position="39"/>
        <end position="72"/>
    </location>
</feature>
<evidence type="ECO:0000313" key="2">
    <source>
        <dbReference type="EMBL" id="AKU98288.1"/>
    </source>
</evidence>
<protein>
    <submittedName>
        <fullName evidence="2">Uncharacterized protein</fullName>
    </submittedName>
</protein>
<accession>A0A0K1PXP2</accession>
<feature type="compositionally biased region" description="Polar residues" evidence="1">
    <location>
        <begin position="55"/>
        <end position="72"/>
    </location>
</feature>
<dbReference type="STRING" id="1391654.AKJ09_04952"/>
<organism evidence="2 3">
    <name type="scientific">Labilithrix luteola</name>
    <dbReference type="NCBI Taxonomy" id="1391654"/>
    <lineage>
        <taxon>Bacteria</taxon>
        <taxon>Pseudomonadati</taxon>
        <taxon>Myxococcota</taxon>
        <taxon>Polyangia</taxon>
        <taxon>Polyangiales</taxon>
        <taxon>Labilitrichaceae</taxon>
        <taxon>Labilithrix</taxon>
    </lineage>
</organism>
<evidence type="ECO:0000313" key="3">
    <source>
        <dbReference type="Proteomes" id="UP000064967"/>
    </source>
</evidence>